<dbReference type="InterPro" id="IPR010516">
    <property type="entry name" value="SAP18"/>
</dbReference>
<dbReference type="Proteomes" id="UP000825729">
    <property type="component" value="Unassembled WGS sequence"/>
</dbReference>
<dbReference type="Pfam" id="PF06487">
    <property type="entry name" value="SAP18"/>
    <property type="match status" value="1"/>
</dbReference>
<organism evidence="2 3">
    <name type="scientific">Aristolochia fimbriata</name>
    <name type="common">White veined hardy Dutchman's pipe vine</name>
    <dbReference type="NCBI Taxonomy" id="158543"/>
    <lineage>
        <taxon>Eukaryota</taxon>
        <taxon>Viridiplantae</taxon>
        <taxon>Streptophyta</taxon>
        <taxon>Embryophyta</taxon>
        <taxon>Tracheophyta</taxon>
        <taxon>Spermatophyta</taxon>
        <taxon>Magnoliopsida</taxon>
        <taxon>Magnoliidae</taxon>
        <taxon>Piperales</taxon>
        <taxon>Aristolochiaceae</taxon>
        <taxon>Aristolochia</taxon>
    </lineage>
</organism>
<evidence type="ECO:0008006" key="4">
    <source>
        <dbReference type="Google" id="ProtNLM"/>
    </source>
</evidence>
<dbReference type="PANTHER" id="PTHR13082:SF0">
    <property type="entry name" value="HISTONE DEACETYLASE COMPLEX SUBUNIT SAP18"/>
    <property type="match status" value="1"/>
</dbReference>
<dbReference type="PANTHER" id="PTHR13082">
    <property type="entry name" value="SAP18"/>
    <property type="match status" value="1"/>
</dbReference>
<dbReference type="Gene3D" id="3.10.20.550">
    <property type="entry name" value="ASAP complex, SAP18 subunit"/>
    <property type="match status" value="1"/>
</dbReference>
<dbReference type="InterPro" id="IPR042534">
    <property type="entry name" value="SAP18_sf"/>
</dbReference>
<evidence type="ECO:0000256" key="1">
    <source>
        <dbReference type="ARBA" id="ARBA00009143"/>
    </source>
</evidence>
<gene>
    <name evidence="2" type="ORF">H6P81_006489</name>
</gene>
<protein>
    <recommendedName>
        <fullName evidence="4">Histone deacetylase complex subunit SAP18</fullName>
    </recommendedName>
</protein>
<dbReference type="AlphaFoldDB" id="A0AAV7EXG2"/>
<comment type="similarity">
    <text evidence="1">Belongs to the SAP18 family.</text>
</comment>
<evidence type="ECO:0000313" key="3">
    <source>
        <dbReference type="Proteomes" id="UP000825729"/>
    </source>
</evidence>
<proteinExistence type="inferred from homology"/>
<comment type="caution">
    <text evidence="2">The sequence shown here is derived from an EMBL/GenBank/DDBJ whole genome shotgun (WGS) entry which is preliminary data.</text>
</comment>
<evidence type="ECO:0000313" key="2">
    <source>
        <dbReference type="EMBL" id="KAG9453585.1"/>
    </source>
</evidence>
<accession>A0AAV7EXG2</accession>
<keyword evidence="3" id="KW-1185">Reference proteome</keyword>
<name>A0AAV7EXG2_ARIFI</name>
<dbReference type="GO" id="GO:0005634">
    <property type="term" value="C:nucleus"/>
    <property type="evidence" value="ECO:0007669"/>
    <property type="project" value="TreeGrafter"/>
</dbReference>
<dbReference type="GO" id="GO:0003714">
    <property type="term" value="F:transcription corepressor activity"/>
    <property type="evidence" value="ECO:0007669"/>
    <property type="project" value="TreeGrafter"/>
</dbReference>
<dbReference type="EMBL" id="JAINDJ010000003">
    <property type="protein sequence ID" value="KAG9453585.1"/>
    <property type="molecule type" value="Genomic_DNA"/>
</dbReference>
<sequence>MVTMSKLPTVVETWKEIYAVGSSSSNGIHMLDFYPHKSSACRVDFKVADFLIDGHHNKEDFQVRGKEPKDEVQIYTWKDATLRELTDQVKEVAPATRRRDAKLSFAFVYPDKNGHFVVHQVGMTHSYGNGRRSDEGKALAELSFQIK</sequence>
<reference evidence="2 3" key="1">
    <citation type="submission" date="2021-07" db="EMBL/GenBank/DDBJ databases">
        <title>The Aristolochia fimbriata genome: insights into angiosperm evolution, floral development and chemical biosynthesis.</title>
        <authorList>
            <person name="Jiao Y."/>
        </authorList>
    </citation>
    <scope>NUCLEOTIDE SEQUENCE [LARGE SCALE GENOMIC DNA]</scope>
    <source>
        <strain evidence="2">IBCAS-2021</strain>
        <tissue evidence="2">Leaf</tissue>
    </source>
</reference>